<name>A0A0A6YDF3_KOCRO</name>
<dbReference type="Pfam" id="PF04508">
    <property type="entry name" value="Pox_A_type_inc"/>
    <property type="match status" value="1"/>
</dbReference>
<evidence type="ECO:0000259" key="6">
    <source>
        <dbReference type="PROSITE" id="PS51192"/>
    </source>
</evidence>
<dbReference type="CDD" id="cd18785">
    <property type="entry name" value="SF2_C"/>
    <property type="match status" value="1"/>
</dbReference>
<keyword evidence="4" id="KW-0067">ATP-binding</keyword>
<feature type="coiled-coil region" evidence="5">
    <location>
        <begin position="5"/>
        <end position="39"/>
    </location>
</feature>
<sequence>MPVGHREIGNEVEALRSRIVDLESELAEARAALRKLETDRAGPGSTRFFSDVRSSVTSRVTATSSSVEKLALFGARFVGRNDVYAVRWTSSRTGKSGWSPAVRGGFYTGSETAADHLALEGAVLERHLRGGTRPGDREFHVGIYPMLAEDTCRLLVCDFDDADWRLDAAAFVEECRRAGIDVLAEISRSGEGAHVWMFFAAPVPAATARSAGMSLLRAAMARRPGMAFRSYDRFFPSQDTLPDRSTGRARLGNLIALPLQGDCRRRGTTVFADPATWDPYEDQFAVLATTTPVPVERVAELGTATATDSRVGPSETLGARPRRASITALARATAGQILELRRDAVLHVPTGGLPGVVITELKHMASVPNPEFYRKQAQRFSTFGTPRLVTGFEHDEHELRLPRGLTDEAVALLGEAGFRVAIGTSSETHKHLELAFVGDLREEQRVAVDALIGHDTGVLVAPPGAGKTVIACALIAQRAAPTAILVNRAELLTQWRERLKQFLGLTDQQIGQLGAGRRKRRGIVDLIMMQSIAHRNADPSLLEEYEQIIIDECHAVAAPATEAALRHVNVRNWAGLTATPYRADQMNGLITMQCGPIRHVIDSADRAHRELITHVTTFTTEEPGTDGPSIQAIYSELAADVARNTMIAQHVRDAVDCGRTCLVLTNRLGHLDALADAIEGCDAPVFRLHGRMAAAERHEVRKELRAADAQQRPFVLIAIDKIAGEGLDLPTLNTLFLAVPVSFRGRVIQQLGRITRGRTEAPLPAVVHDYRDKDVPLLERMYARRRRVMAKEGFQTAEQAGPPRPQS</sequence>
<dbReference type="GO" id="GO:0004386">
    <property type="term" value="F:helicase activity"/>
    <property type="evidence" value="ECO:0007669"/>
    <property type="project" value="UniProtKB-KW"/>
</dbReference>
<evidence type="ECO:0000313" key="8">
    <source>
        <dbReference type="EMBL" id="KHD99087.1"/>
    </source>
</evidence>
<proteinExistence type="predicted"/>
<dbReference type="Pfam" id="PF00271">
    <property type="entry name" value="Helicase_C"/>
    <property type="match status" value="1"/>
</dbReference>
<dbReference type="PANTHER" id="PTHR11274">
    <property type="entry name" value="RAD25/XP-B DNA REPAIR HELICASE"/>
    <property type="match status" value="1"/>
</dbReference>
<keyword evidence="2" id="KW-0378">Hydrolase</keyword>
<organism evidence="8 9">
    <name type="scientific">Kocuria rosea subsp. polaris</name>
    <dbReference type="NCBI Taxonomy" id="136273"/>
    <lineage>
        <taxon>Bacteria</taxon>
        <taxon>Bacillati</taxon>
        <taxon>Actinomycetota</taxon>
        <taxon>Actinomycetes</taxon>
        <taxon>Micrococcales</taxon>
        <taxon>Micrococcaceae</taxon>
        <taxon>Kocuria</taxon>
    </lineage>
</organism>
<gene>
    <name evidence="8" type="ORF">GY22_01890</name>
</gene>
<evidence type="ECO:0000256" key="1">
    <source>
        <dbReference type="ARBA" id="ARBA00022741"/>
    </source>
</evidence>
<dbReference type="EMBL" id="JSUH01000001">
    <property type="protein sequence ID" value="KHD99087.1"/>
    <property type="molecule type" value="Genomic_DNA"/>
</dbReference>
<dbReference type="InterPro" id="IPR054347">
    <property type="entry name" value="TOTE_primase"/>
</dbReference>
<dbReference type="AlphaFoldDB" id="A0A0A6YDF3"/>
<dbReference type="GO" id="GO:0003677">
    <property type="term" value="F:DNA binding"/>
    <property type="evidence" value="ECO:0007669"/>
    <property type="project" value="InterPro"/>
</dbReference>
<dbReference type="OrthoDB" id="9776021at2"/>
<reference evidence="8 9" key="1">
    <citation type="journal article" date="2003" name="Int. J. Syst. Evol. Microbiol.">
        <title>Kocuria polaris sp. nov., an orange-pigmented psychrophilic bacterium isolated from an Antarctic cyanobacterial mat sample.</title>
        <authorList>
            <person name="Reddy G.S."/>
            <person name="Prakash J.S."/>
            <person name="Prabahar V."/>
            <person name="Matsumoto G.I."/>
            <person name="Stackebrandt E."/>
            <person name="Shivaji S."/>
        </authorList>
    </citation>
    <scope>NUCLEOTIDE SEQUENCE [LARGE SCALE GENOMIC DNA]</scope>
    <source>
        <strain evidence="8 9">CMS 76or</strain>
    </source>
</reference>
<dbReference type="InterPro" id="IPR001650">
    <property type="entry name" value="Helicase_C-like"/>
</dbReference>
<protein>
    <recommendedName>
        <fullName evidence="10">Helicase</fullName>
    </recommendedName>
</protein>
<dbReference type="GO" id="GO:0016032">
    <property type="term" value="P:viral process"/>
    <property type="evidence" value="ECO:0007669"/>
    <property type="project" value="InterPro"/>
</dbReference>
<comment type="caution">
    <text evidence="8">The sequence shown here is derived from an EMBL/GenBank/DDBJ whole genome shotgun (WGS) entry which is preliminary data.</text>
</comment>
<dbReference type="InterPro" id="IPR007596">
    <property type="entry name" value="Pox_A_type_inc"/>
</dbReference>
<evidence type="ECO:0000259" key="7">
    <source>
        <dbReference type="PROSITE" id="PS51194"/>
    </source>
</evidence>
<dbReference type="InterPro" id="IPR006935">
    <property type="entry name" value="Helicase/UvrB_N"/>
</dbReference>
<feature type="domain" description="Helicase ATP-binding" evidence="6">
    <location>
        <begin position="448"/>
        <end position="598"/>
    </location>
</feature>
<dbReference type="SMART" id="SM00490">
    <property type="entry name" value="HELICc"/>
    <property type="match status" value="1"/>
</dbReference>
<evidence type="ECO:0000256" key="3">
    <source>
        <dbReference type="ARBA" id="ARBA00022806"/>
    </source>
</evidence>
<dbReference type="SMART" id="SM00487">
    <property type="entry name" value="DEXDc"/>
    <property type="match status" value="1"/>
</dbReference>
<accession>A0A0A6YDF3</accession>
<dbReference type="SUPFAM" id="SSF52540">
    <property type="entry name" value="P-loop containing nucleoside triphosphate hydrolases"/>
    <property type="match status" value="1"/>
</dbReference>
<evidence type="ECO:0000256" key="2">
    <source>
        <dbReference type="ARBA" id="ARBA00022801"/>
    </source>
</evidence>
<keyword evidence="5" id="KW-0175">Coiled coil</keyword>
<evidence type="ECO:0008006" key="10">
    <source>
        <dbReference type="Google" id="ProtNLM"/>
    </source>
</evidence>
<evidence type="ECO:0000313" key="9">
    <source>
        <dbReference type="Proteomes" id="UP000030466"/>
    </source>
</evidence>
<dbReference type="InterPro" id="IPR014001">
    <property type="entry name" value="Helicase_ATP-bd"/>
</dbReference>
<dbReference type="Pfam" id="PF04851">
    <property type="entry name" value="ResIII"/>
    <property type="match status" value="1"/>
</dbReference>
<evidence type="ECO:0000256" key="5">
    <source>
        <dbReference type="SAM" id="Coils"/>
    </source>
</evidence>
<feature type="domain" description="Helicase C-terminal" evidence="7">
    <location>
        <begin position="649"/>
        <end position="807"/>
    </location>
</feature>
<keyword evidence="3" id="KW-0347">Helicase</keyword>
<dbReference type="Proteomes" id="UP000030466">
    <property type="component" value="Unassembled WGS sequence"/>
</dbReference>
<dbReference type="InterPro" id="IPR050615">
    <property type="entry name" value="ATP-dep_DNA_Helicase"/>
</dbReference>
<keyword evidence="1" id="KW-0547">Nucleotide-binding</keyword>
<dbReference type="Pfam" id="PF22548">
    <property type="entry name" value="AEP-TOTE"/>
    <property type="match status" value="1"/>
</dbReference>
<dbReference type="GO" id="GO:0005524">
    <property type="term" value="F:ATP binding"/>
    <property type="evidence" value="ECO:0007669"/>
    <property type="project" value="UniProtKB-KW"/>
</dbReference>
<evidence type="ECO:0000256" key="4">
    <source>
        <dbReference type="ARBA" id="ARBA00022840"/>
    </source>
</evidence>
<dbReference type="CDD" id="cd17926">
    <property type="entry name" value="DEXHc_RE"/>
    <property type="match status" value="1"/>
</dbReference>
<dbReference type="PROSITE" id="PS51194">
    <property type="entry name" value="HELICASE_CTER"/>
    <property type="match status" value="1"/>
</dbReference>
<dbReference type="InterPro" id="IPR027417">
    <property type="entry name" value="P-loop_NTPase"/>
</dbReference>
<dbReference type="Gene3D" id="3.40.50.300">
    <property type="entry name" value="P-loop containing nucleotide triphosphate hydrolases"/>
    <property type="match status" value="2"/>
</dbReference>
<dbReference type="PROSITE" id="PS51192">
    <property type="entry name" value="HELICASE_ATP_BIND_1"/>
    <property type="match status" value="1"/>
</dbReference>
<keyword evidence="9" id="KW-1185">Reference proteome</keyword>
<dbReference type="GO" id="GO:0016787">
    <property type="term" value="F:hydrolase activity"/>
    <property type="evidence" value="ECO:0007669"/>
    <property type="project" value="UniProtKB-KW"/>
</dbReference>
<dbReference type="PANTHER" id="PTHR11274:SF0">
    <property type="entry name" value="GENERAL TRANSCRIPTION AND DNA REPAIR FACTOR IIH HELICASE SUBUNIT XPB"/>
    <property type="match status" value="1"/>
</dbReference>